<dbReference type="Gene3D" id="3.30.200.20">
    <property type="entry name" value="Phosphorylase Kinase, domain 1"/>
    <property type="match status" value="1"/>
</dbReference>
<sequence length="238" mass="24507">MAVQIARQRAEAAAEAGNAIMEEGGGGGADGGGEECVNGVGDSEATAAAAADGAAVGPCSDPSGRGCSSGVDSSGVGDMQAELGRMAQELRASVRDVAIRLEAVIGTWQGLSVAVKTLVFSASDDNRRRSLQEAALCASISHPNVVATYSSELQPLGALGTVTGPNSATSGEREKVPDGGMPPPPPPPPRERERERDLSQILEWRLYIIQEYADGGPLRKLYGNKALWPSPGVVNLLT</sequence>
<dbReference type="InParanoid" id="D8UC74"/>
<dbReference type="KEGG" id="vcn:VOLCADRAFT_97230"/>
<feature type="region of interest" description="Disordered" evidence="1">
    <location>
        <begin position="54"/>
        <end position="74"/>
    </location>
</feature>
<proteinExistence type="predicted"/>
<evidence type="ECO:0000313" key="3">
    <source>
        <dbReference type="Proteomes" id="UP000001058"/>
    </source>
</evidence>
<dbReference type="AlphaFoldDB" id="D8UC74"/>
<organism evidence="3">
    <name type="scientific">Volvox carteri f. nagariensis</name>
    <dbReference type="NCBI Taxonomy" id="3068"/>
    <lineage>
        <taxon>Eukaryota</taxon>
        <taxon>Viridiplantae</taxon>
        <taxon>Chlorophyta</taxon>
        <taxon>core chlorophytes</taxon>
        <taxon>Chlorophyceae</taxon>
        <taxon>CS clade</taxon>
        <taxon>Chlamydomonadales</taxon>
        <taxon>Volvocaceae</taxon>
        <taxon>Volvox</taxon>
    </lineage>
</organism>
<evidence type="ECO:0000313" key="2">
    <source>
        <dbReference type="EMBL" id="EFJ42599.1"/>
    </source>
</evidence>
<name>D8UC74_VOLCA</name>
<evidence type="ECO:0008006" key="4">
    <source>
        <dbReference type="Google" id="ProtNLM"/>
    </source>
</evidence>
<reference evidence="2 3" key="1">
    <citation type="journal article" date="2010" name="Science">
        <title>Genomic analysis of organismal complexity in the multicellular green alga Volvox carteri.</title>
        <authorList>
            <person name="Prochnik S.E."/>
            <person name="Umen J."/>
            <person name="Nedelcu A.M."/>
            <person name="Hallmann A."/>
            <person name="Miller S.M."/>
            <person name="Nishii I."/>
            <person name="Ferris P."/>
            <person name="Kuo A."/>
            <person name="Mitros T."/>
            <person name="Fritz-Laylin L.K."/>
            <person name="Hellsten U."/>
            <person name="Chapman J."/>
            <person name="Simakov O."/>
            <person name="Rensing S.A."/>
            <person name="Terry A."/>
            <person name="Pangilinan J."/>
            <person name="Kapitonov V."/>
            <person name="Jurka J."/>
            <person name="Salamov A."/>
            <person name="Shapiro H."/>
            <person name="Schmutz J."/>
            <person name="Grimwood J."/>
            <person name="Lindquist E."/>
            <person name="Lucas S."/>
            <person name="Grigoriev I.V."/>
            <person name="Schmitt R."/>
            <person name="Kirk D."/>
            <person name="Rokhsar D.S."/>
        </authorList>
    </citation>
    <scope>NUCLEOTIDE SEQUENCE [LARGE SCALE GENOMIC DNA]</scope>
    <source>
        <strain evidence="3">f. Nagariensis / Eve</strain>
    </source>
</reference>
<feature type="compositionally biased region" description="Low complexity" evidence="1">
    <location>
        <begin position="63"/>
        <end position="74"/>
    </location>
</feature>
<keyword evidence="3" id="KW-1185">Reference proteome</keyword>
<dbReference type="GeneID" id="9619250"/>
<protein>
    <recommendedName>
        <fullName evidence="4">Protein kinase domain-containing protein</fullName>
    </recommendedName>
</protein>
<dbReference type="RefSeq" id="XP_002956250.1">
    <property type="nucleotide sequence ID" value="XM_002956204.1"/>
</dbReference>
<gene>
    <name evidence="2" type="ORF">VOLCADRAFT_97230</name>
</gene>
<feature type="region of interest" description="Disordered" evidence="1">
    <location>
        <begin position="21"/>
        <end position="40"/>
    </location>
</feature>
<dbReference type="EMBL" id="GL378380">
    <property type="protein sequence ID" value="EFJ42599.1"/>
    <property type="molecule type" value="Genomic_DNA"/>
</dbReference>
<dbReference type="InterPro" id="IPR011009">
    <property type="entry name" value="Kinase-like_dom_sf"/>
</dbReference>
<dbReference type="OrthoDB" id="548589at2759"/>
<dbReference type="SUPFAM" id="SSF56112">
    <property type="entry name" value="Protein kinase-like (PK-like)"/>
    <property type="match status" value="1"/>
</dbReference>
<feature type="region of interest" description="Disordered" evidence="1">
    <location>
        <begin position="160"/>
        <end position="196"/>
    </location>
</feature>
<accession>D8UC74</accession>
<evidence type="ECO:0000256" key="1">
    <source>
        <dbReference type="SAM" id="MobiDB-lite"/>
    </source>
</evidence>
<dbReference type="Proteomes" id="UP000001058">
    <property type="component" value="Unassembled WGS sequence"/>
</dbReference>